<gene>
    <name evidence="2" type="ORF">MCB1EB_0337</name>
</gene>
<dbReference type="InterPro" id="IPR001584">
    <property type="entry name" value="Integrase_cat-core"/>
</dbReference>
<dbReference type="EMBL" id="AP018150">
    <property type="protein sequence ID" value="BBE08498.1"/>
    <property type="molecule type" value="Genomic_DNA"/>
</dbReference>
<evidence type="ECO:0000259" key="1">
    <source>
        <dbReference type="Pfam" id="PF00665"/>
    </source>
</evidence>
<dbReference type="RefSeq" id="WP_161566161.1">
    <property type="nucleotide sequence ID" value="NZ_AP018150.1"/>
</dbReference>
<dbReference type="PANTHER" id="PTHR35004:SF7">
    <property type="entry name" value="INTEGRASE PROTEIN"/>
    <property type="match status" value="1"/>
</dbReference>
<dbReference type="AlphaFoldDB" id="A0A2Z6ESX6"/>
<dbReference type="Gene3D" id="1.10.10.60">
    <property type="entry name" value="Homeodomain-like"/>
    <property type="match status" value="1"/>
</dbReference>
<reference evidence="2 3" key="1">
    <citation type="journal article" date="2018" name="Microbes Environ.">
        <title>Comparative Genomic Insights into Endofungal Lifestyles of Two Bacterial Endosymbionts, Mycoavidus cysteinexigens and Burkholderia rhizoxinica.</title>
        <authorList>
            <person name="Sharmin D."/>
            <person name="Guo Y."/>
            <person name="Nishizawa T."/>
            <person name="Ohshima S."/>
            <person name="Sato Y."/>
            <person name="Takashima Y."/>
            <person name="Narisawa K."/>
            <person name="Ohta H."/>
        </authorList>
    </citation>
    <scope>NUCLEOTIDE SEQUENCE [LARGE SCALE GENOMIC DNA]</scope>
    <source>
        <strain evidence="2 3">B1-EB</strain>
    </source>
</reference>
<feature type="domain" description="Integrase catalytic" evidence="1">
    <location>
        <begin position="132"/>
        <end position="202"/>
    </location>
</feature>
<name>A0A2Z6ESX6_9BURK</name>
<evidence type="ECO:0000313" key="3">
    <source>
        <dbReference type="Proteomes" id="UP000282597"/>
    </source>
</evidence>
<sequence>MEMIYEIRRRYKVQKQSISAIAREMGLSRPTVRKHIETVKEPKYDRTQPIRPQLGAYEGQLEQWLEQEAKFPRGRRRTARRLFEGLQEIGYPGAYDSVQRFVKDWKLKAQGPRVTQVFVPLVFETADACQFDWSHEHVELGGVGQTVKVAHFRLAYSRQLFVIAYLRETQERVFDAHRQAFAFLGGVPNRIIYDNLKTVVDTILVGKERQFNRRFLTLANHY</sequence>
<keyword evidence="3" id="KW-1185">Reference proteome</keyword>
<dbReference type="NCBIfam" id="NF033546">
    <property type="entry name" value="transpos_IS21"/>
    <property type="match status" value="1"/>
</dbReference>
<dbReference type="PANTHER" id="PTHR35004">
    <property type="entry name" value="TRANSPOSASE RV3428C-RELATED"/>
    <property type="match status" value="1"/>
</dbReference>
<dbReference type="Proteomes" id="UP000282597">
    <property type="component" value="Chromosome"/>
</dbReference>
<dbReference type="Pfam" id="PF00665">
    <property type="entry name" value="rve"/>
    <property type="match status" value="1"/>
</dbReference>
<evidence type="ECO:0000313" key="2">
    <source>
        <dbReference type="EMBL" id="BBE08498.1"/>
    </source>
</evidence>
<organism evidence="2 3">
    <name type="scientific">Mycoavidus cysteinexigens</name>
    <dbReference type="NCBI Taxonomy" id="1553431"/>
    <lineage>
        <taxon>Bacteria</taxon>
        <taxon>Pseudomonadati</taxon>
        <taxon>Pseudomonadota</taxon>
        <taxon>Betaproteobacteria</taxon>
        <taxon>Burkholderiales</taxon>
        <taxon>Burkholderiaceae</taxon>
        <taxon>Mycoavidus</taxon>
    </lineage>
</organism>
<dbReference type="GO" id="GO:0015074">
    <property type="term" value="P:DNA integration"/>
    <property type="evidence" value="ECO:0007669"/>
    <property type="project" value="InterPro"/>
</dbReference>
<protein>
    <submittedName>
        <fullName evidence="2">Integrase</fullName>
    </submittedName>
</protein>
<proteinExistence type="predicted"/>
<dbReference type="KEGG" id="mcys:MCB1EB_0337"/>
<accession>A0A2Z6ESX6</accession>